<feature type="compositionally biased region" description="Pro residues" evidence="5">
    <location>
        <begin position="188"/>
        <end position="213"/>
    </location>
</feature>
<feature type="compositionally biased region" description="Low complexity" evidence="5">
    <location>
        <begin position="1435"/>
        <end position="1452"/>
    </location>
</feature>
<evidence type="ECO:0000256" key="4">
    <source>
        <dbReference type="ARBA" id="ARBA00022892"/>
    </source>
</evidence>
<accession>E9BKS8</accession>
<feature type="compositionally biased region" description="Low complexity" evidence="5">
    <location>
        <begin position="690"/>
        <end position="712"/>
    </location>
</feature>
<evidence type="ECO:0000256" key="3">
    <source>
        <dbReference type="ARBA" id="ARBA00022824"/>
    </source>
</evidence>
<evidence type="ECO:0000256" key="5">
    <source>
        <dbReference type="SAM" id="MobiDB-lite"/>
    </source>
</evidence>
<dbReference type="PANTHER" id="PTHR45691:SF6">
    <property type="entry name" value="PROTEIN DIAPHANOUS"/>
    <property type="match status" value="1"/>
</dbReference>
<comment type="subcellular location">
    <subcellularLocation>
        <location evidence="1">Endoplasmic reticulum</location>
    </subcellularLocation>
</comment>
<dbReference type="InterPro" id="IPR051412">
    <property type="entry name" value="Formin_Homology_Diaphanous_sf"/>
</dbReference>
<feature type="compositionally biased region" description="Polar residues" evidence="5">
    <location>
        <begin position="1086"/>
        <end position="1095"/>
    </location>
</feature>
<dbReference type="InterPro" id="IPR024298">
    <property type="entry name" value="Sec16_Sec23-bd"/>
</dbReference>
<dbReference type="GO" id="GO:0016192">
    <property type="term" value="P:vesicle-mediated transport"/>
    <property type="evidence" value="ECO:0007669"/>
    <property type="project" value="UniProtKB-KW"/>
</dbReference>
<feature type="compositionally biased region" description="Pro residues" evidence="5">
    <location>
        <begin position="81"/>
        <end position="97"/>
    </location>
</feature>
<dbReference type="VEuPathDB" id="TriTrypDB:LdBPK_291320.1"/>
<dbReference type="GO" id="GO:0030041">
    <property type="term" value="P:actin filament polymerization"/>
    <property type="evidence" value="ECO:0007669"/>
    <property type="project" value="TreeGrafter"/>
</dbReference>
<dbReference type="PhylomeDB" id="E9BKS8"/>
<feature type="compositionally biased region" description="Polar residues" evidence="5">
    <location>
        <begin position="654"/>
        <end position="664"/>
    </location>
</feature>
<feature type="compositionally biased region" description="Basic and acidic residues" evidence="5">
    <location>
        <begin position="1114"/>
        <end position="1126"/>
    </location>
</feature>
<reference evidence="7 8" key="1">
    <citation type="journal article" date="2011" name="Genome Res.">
        <title>Whole genome sequencing of multiple Leishmania donovani clinical isolates provides insights into population structure and mechanisms of drug resistance.</title>
        <authorList>
            <person name="Downing T."/>
            <person name="Imamura H."/>
            <person name="Decuypere S."/>
            <person name="Clark T.G."/>
            <person name="Coombs G.H."/>
            <person name="Cotton J.A."/>
            <person name="Hilley J.D."/>
            <person name="de Doncker S."/>
            <person name="Maes I."/>
            <person name="Mottram J.C."/>
            <person name="Quail M.A."/>
            <person name="Rijal S."/>
            <person name="Sanders M."/>
            <person name="Schonian G."/>
            <person name="Stark O."/>
            <person name="Sundar S."/>
            <person name="Vanaerschot M."/>
            <person name="Hertz-Fowler C."/>
            <person name="Dujardin J.C."/>
            <person name="Berriman M."/>
        </authorList>
    </citation>
    <scope>NUCLEOTIDE SEQUENCE [LARGE SCALE GENOMIC DNA]</scope>
    <source>
        <strain evidence="7 8">BPK282A1</strain>
    </source>
</reference>
<feature type="compositionally biased region" description="Low complexity" evidence="5">
    <location>
        <begin position="1150"/>
        <end position="1160"/>
    </location>
</feature>
<feature type="region of interest" description="Disordered" evidence="5">
    <location>
        <begin position="1"/>
        <end position="44"/>
    </location>
</feature>
<feature type="region of interest" description="Disordered" evidence="5">
    <location>
        <begin position="1949"/>
        <end position="2158"/>
    </location>
</feature>
<feature type="compositionally biased region" description="Pro residues" evidence="5">
    <location>
        <begin position="126"/>
        <end position="136"/>
    </location>
</feature>
<gene>
    <name evidence="7" type="ORF">LDBPK_291320</name>
</gene>
<dbReference type="KEGG" id="ldo:LDBPK_291320"/>
<evidence type="ECO:0000256" key="2">
    <source>
        <dbReference type="ARBA" id="ARBA00022448"/>
    </source>
</evidence>
<feature type="compositionally biased region" description="Low complexity" evidence="5">
    <location>
        <begin position="569"/>
        <end position="583"/>
    </location>
</feature>
<feature type="compositionally biased region" description="Low complexity" evidence="5">
    <location>
        <begin position="1968"/>
        <end position="1978"/>
    </location>
</feature>
<keyword evidence="4" id="KW-0931">ER-Golgi transport</keyword>
<keyword evidence="2" id="KW-0813">Transport</keyword>
<feature type="compositionally biased region" description="Basic and acidic residues" evidence="5">
    <location>
        <begin position="2002"/>
        <end position="2026"/>
    </location>
</feature>
<feature type="region of interest" description="Disordered" evidence="5">
    <location>
        <begin position="374"/>
        <end position="398"/>
    </location>
</feature>
<feature type="domain" description="Sec16 Sec23-binding" evidence="6">
    <location>
        <begin position="1488"/>
        <end position="1655"/>
    </location>
</feature>
<feature type="region of interest" description="Disordered" evidence="5">
    <location>
        <begin position="65"/>
        <end position="288"/>
    </location>
</feature>
<dbReference type="RefSeq" id="XP_003862549.1">
    <property type="nucleotide sequence ID" value="XM_003862501.1"/>
</dbReference>
<feature type="compositionally biased region" description="Low complexity" evidence="5">
    <location>
        <begin position="1887"/>
        <end position="1897"/>
    </location>
</feature>
<keyword evidence="3" id="KW-0256">Endoplasmic reticulum</keyword>
<sequence>MSGGPPPPPPPPRTGAAEGGEVHPLSMFSKRPAGPPGTPYSSVVDPAAARRVNMLSAYSQYANPAAGARALPPASTGSGYAPPPGPADPAAPPPPVRPLVATGTPEADKGHPSPSPAQLTLGQPSSSPPPPPPCAAPPKTAALNTPWTPPPPPLSPATSAGGPRVGGASRYAVPNYAFGGEANTSVAGPPPPAPQPAAPLAASPPLPPPPPAALPSGVMHTMLEHTEPEAPSHPPPAAFSSPSAPAAAPAGPLLATRVSGVALGRPASSRNSSNGRQSPRDLSEFTGHWVPSRISKEYNTFLAEVNSPSETAAAAAVVHHSRPSSRGSSILEGVAAASAAALEAGGHRTPSAPGHAPNISSGLRRSVPAFLQPGGGDSVAQRTVRAASSRVDSTTTASRGRKLLEAALTARGARHAPLRHTSFSSLAAHPQQQSSASVQKSQGAPVRGKEAGAAPAEHSAGARLEMRDQWSSAATHRSSGNDGSAATDASLLVPGLATLCTGSASLRTGYSFSSRSVRPTMGGNGDFLTCDTALLSNARAGDPKGESASHDGPLQADGPLRRADAEHVSSSGHAGDAAASSHPSAPPRNPNGLIAGGMTVSGAEAPANAHTHTPRFDARGSLPRPADEPPQSGLSADDRSASRQEHRSAFMTGSDPTLATTTLVNPFRAMARKSGGGGDTAASPSPPPTVSREQLSCQQQQWQDPQQQPRQKLLLHDAPHSGFHSGAPPSAPSPSYPDAEANLPEKLSSPKDITTTEDAGTAGPPLPPLPQQQQPLFAAANGDTTTATAPVTGFTTPRGGGAGSVPRAPPQRQQLPLPPSNSSSSNVPPNMSRGLYAASPYVRDEDARAVVDESPIPQRPLPFDSVPQLEATPMATAEQDEGEFGATDSGALDYTHNNGAHAVRRSMQDDLTEEKGAAGQYQPPPPPRNGLHAAPPLSPAQKRGAANPFSAILTQVHPKVLHASQQQPPPQPTHEPQAQEQRQEGPTGPSAHLIPQPSGPPPPVLPTRTISKSSALPLLPNPGFPCSTNISESPLSKDSTPALKPSPRNVADTWSCHDCPSSSNPFLEPDENFLFTPSNGLLPDAANTSTNSTSRQRPHQALMGSLDSVQSAPAHHEPPPRPKDDSAPPMASNSTTAPLLNFAGDGGAPGTTTARTPGGATLVNPFSKSAQNSNCYLSATTVSINGSGALSGGASLTGSFAGGAVRKKSRRSGAPCFAIFVGGATLLPGVQGGNSSERRGFPCIAACFNNPISWSPLIANSARSPLVQPITSASSRTGSVRTTSLSGAARANTSPVPRPLGVGALGGNIGICLSFCSVTEALTARGSMVDRKGIRGTEYGRRYVRALTDAVLPCALLADQWATGDAATGAVVAGVMDALKGCVPAPLGEVVEVMLMDALPQKDGDGFVWKDNGGRRLAELLTAAAQADARRRAATARSRSATAHPAAGASATSATEANDALMAISPLNPVTSAARCDSKERAAALRRVEDLLCTGQRVEAVEAALEAHLHAHALLISMMCPTKDLYLRSVQAVMQQELSVTSPLAHAYSMFNEMPLPPLVPPPSKADEEDEGATALGEGRSISEAAQHQEQQHKRQQQMFLRNQEMLQQTWRRHAAILLSNFTRHSGNGLLQLATTLQQVHLVVEAHTCLLLLHLTPLGMAGPARAGAEPLPPASSLSPECVEDLLPRPDQRQVMEEIRRRIGVVGGTYHPTRGCRASFLTPVTTLLTQLVQLVSARLDARAPPLSPPESAEPPVPFHGLPHGQPRSDIGYRMMQVLWLRELGLGKESAQALHALLQRMPPPLAFSLRVPPRTLNELVYLFGGVPPPSPQQPPDALDGAAAAARGESVPESEATTQQPSANAYAGSPSHSREVLPQNADDEADKVPSTSRSTLTRSTSEVHHTGPLPQRNPQQRQAPTPQHLSLLNRALLPSSPPGTATSLLTRDQRAAALQPLERPEPPSDGKPGNASAKAATAPAAGKLKQPAPRRSRSLDVLRNFFRRGHSEAAGEEKSDEAKPMHLDTEKPPAFDPVTGRWLFEETEEEKRLRELAKAGPPKMAPKAAGPTSAPVASAAAWGPSPSESAPLQRPATGKEPQPGNARPGPGAPTPVHAGGGMLAPRPSGGAPAIAGRDAPPPTMAGRGAARPGGRPQYVDMFNTN</sequence>
<dbReference type="GO" id="GO:0005783">
    <property type="term" value="C:endoplasmic reticulum"/>
    <property type="evidence" value="ECO:0007669"/>
    <property type="project" value="UniProtKB-SubCell"/>
</dbReference>
<name>E9BKS8_LEIDO</name>
<feature type="compositionally biased region" description="Basic and acidic residues" evidence="5">
    <location>
        <begin position="636"/>
        <end position="648"/>
    </location>
</feature>
<dbReference type="GeneID" id="13387287"/>
<feature type="compositionally biased region" description="Low complexity" evidence="5">
    <location>
        <begin position="451"/>
        <end position="462"/>
    </location>
</feature>
<feature type="compositionally biased region" description="Polar residues" evidence="5">
    <location>
        <begin position="1909"/>
        <end position="1918"/>
    </location>
</feature>
<evidence type="ECO:0000313" key="7">
    <source>
        <dbReference type="EMBL" id="CBZ35856.1"/>
    </source>
</evidence>
<feature type="compositionally biased region" description="Low complexity" evidence="5">
    <location>
        <begin position="2137"/>
        <end position="2149"/>
    </location>
</feature>
<feature type="region of interest" description="Disordered" evidence="5">
    <location>
        <begin position="538"/>
        <end position="840"/>
    </location>
</feature>
<feature type="compositionally biased region" description="Low complexity" evidence="5">
    <location>
        <begin position="431"/>
        <end position="442"/>
    </location>
</feature>
<evidence type="ECO:0000313" key="8">
    <source>
        <dbReference type="Proteomes" id="UP000008980"/>
    </source>
</evidence>
<evidence type="ECO:0000259" key="6">
    <source>
        <dbReference type="Pfam" id="PF12931"/>
    </source>
</evidence>
<evidence type="ECO:0000256" key="1">
    <source>
        <dbReference type="ARBA" id="ARBA00004240"/>
    </source>
</evidence>
<dbReference type="Gene3D" id="1.25.40.1030">
    <property type="match status" value="1"/>
</dbReference>
<dbReference type="PANTHER" id="PTHR45691">
    <property type="entry name" value="PROTEIN DIAPHANOUS"/>
    <property type="match status" value="1"/>
</dbReference>
<feature type="compositionally biased region" description="Low complexity" evidence="5">
    <location>
        <begin position="810"/>
        <end position="833"/>
    </location>
</feature>
<organism evidence="7 8">
    <name type="scientific">Leishmania donovani</name>
    <dbReference type="NCBI Taxonomy" id="5661"/>
    <lineage>
        <taxon>Eukaryota</taxon>
        <taxon>Discoba</taxon>
        <taxon>Euglenozoa</taxon>
        <taxon>Kinetoplastea</taxon>
        <taxon>Metakinetoplastina</taxon>
        <taxon>Trypanosomatida</taxon>
        <taxon>Trypanosomatidae</taxon>
        <taxon>Leishmaniinae</taxon>
        <taxon>Leishmania</taxon>
    </lineage>
</organism>
<dbReference type="Proteomes" id="UP000008980">
    <property type="component" value="Chromosome 29"/>
</dbReference>
<dbReference type="GO" id="GO:0005884">
    <property type="term" value="C:actin filament"/>
    <property type="evidence" value="ECO:0007669"/>
    <property type="project" value="TreeGrafter"/>
</dbReference>
<feature type="region of interest" description="Disordered" evidence="5">
    <location>
        <begin position="874"/>
        <end position="1160"/>
    </location>
</feature>
<reference evidence="8" key="2">
    <citation type="submission" date="2011-02" db="EMBL/GenBank/DDBJ databases">
        <title>Whole genome sequencing of Leishmania donovani clinical lines reveals dynamic variation related to drug resistance.</title>
        <authorList>
            <person name="Downing T."/>
            <person name="Imamura H."/>
            <person name="Sanders M."/>
            <person name="Decuypere S."/>
            <person name="Hertz-Fowler C."/>
            <person name="Clark T.G."/>
            <person name="Rijal S."/>
            <person name="Sundar S."/>
            <person name="Quail M.A."/>
            <person name="De Doncker S."/>
            <person name="Maes I."/>
            <person name="Vanaerschot M."/>
            <person name="Stark O."/>
            <person name="Schonian G."/>
            <person name="Dujardin J.C."/>
            <person name="Berriman M."/>
        </authorList>
    </citation>
    <scope>NUCLEOTIDE SEQUENCE [LARGE SCALE GENOMIC DNA]</scope>
    <source>
        <strain evidence="8">BPK282A1</strain>
    </source>
</reference>
<feature type="compositionally biased region" description="Polar residues" evidence="5">
    <location>
        <begin position="268"/>
        <end position="277"/>
    </location>
</feature>
<feature type="compositionally biased region" description="Pro residues" evidence="5">
    <location>
        <begin position="1"/>
        <end position="13"/>
    </location>
</feature>
<feature type="compositionally biased region" description="Low complexity" evidence="5">
    <location>
        <begin position="771"/>
        <end position="797"/>
    </location>
</feature>
<dbReference type="Pfam" id="PF12931">
    <property type="entry name" value="TPR_Sec16"/>
    <property type="match status" value="1"/>
</dbReference>
<feature type="compositionally biased region" description="Polar residues" evidence="5">
    <location>
        <begin position="1026"/>
        <end position="1039"/>
    </location>
</feature>
<dbReference type="EMBL" id="FR799616">
    <property type="protein sequence ID" value="CBZ35856.1"/>
    <property type="molecule type" value="Genomic_DNA"/>
</dbReference>
<feature type="compositionally biased region" description="Low complexity" evidence="5">
    <location>
        <begin position="2051"/>
        <end position="2064"/>
    </location>
</feature>
<feature type="compositionally biased region" description="Low complexity" evidence="5">
    <location>
        <begin position="137"/>
        <end position="146"/>
    </location>
</feature>
<protein>
    <recommendedName>
        <fullName evidence="6">Sec16 Sec23-binding domain-containing protein</fullName>
    </recommendedName>
</protein>
<feature type="region of interest" description="Disordered" evidence="5">
    <location>
        <begin position="1432"/>
        <end position="1452"/>
    </location>
</feature>
<proteinExistence type="predicted"/>
<dbReference type="OMA" id="CIAACFN"/>
<feature type="region of interest" description="Disordered" evidence="5">
    <location>
        <begin position="425"/>
        <end position="463"/>
    </location>
</feature>
<feature type="region of interest" description="Disordered" evidence="5">
    <location>
        <begin position="1825"/>
        <end position="1918"/>
    </location>
</feature>
<feature type="compositionally biased region" description="Low complexity" evidence="5">
    <location>
        <begin position="238"/>
        <end position="250"/>
    </location>
</feature>